<feature type="region of interest" description="Disordered" evidence="1">
    <location>
        <begin position="1"/>
        <end position="22"/>
    </location>
</feature>
<dbReference type="AlphaFoldDB" id="A0A392TEC7"/>
<accession>A0A392TEC7</accession>
<comment type="caution">
    <text evidence="2">The sequence shown here is derived from an EMBL/GenBank/DDBJ whole genome shotgun (WGS) entry which is preliminary data.</text>
</comment>
<dbReference type="Proteomes" id="UP000265520">
    <property type="component" value="Unassembled WGS sequence"/>
</dbReference>
<evidence type="ECO:0000313" key="3">
    <source>
        <dbReference type="Proteomes" id="UP000265520"/>
    </source>
</evidence>
<protein>
    <submittedName>
        <fullName evidence="2">Uncharacterized protein</fullName>
    </submittedName>
</protein>
<sequence>NRAAGTPGVSLWRPAPKELSGSSTSSILRFFRDVWVSPKSSSRDRFSMTISTEGVGEARLEGTPGGAEDEVPVSSAVFFLA</sequence>
<evidence type="ECO:0000313" key="2">
    <source>
        <dbReference type="EMBL" id="MCI59292.1"/>
    </source>
</evidence>
<evidence type="ECO:0000256" key="1">
    <source>
        <dbReference type="SAM" id="MobiDB-lite"/>
    </source>
</evidence>
<feature type="non-terminal residue" evidence="2">
    <location>
        <position position="1"/>
    </location>
</feature>
<reference evidence="2 3" key="1">
    <citation type="journal article" date="2018" name="Front. Plant Sci.">
        <title>Red Clover (Trifolium pratense) and Zigzag Clover (T. medium) - A Picture of Genomic Similarities and Differences.</title>
        <authorList>
            <person name="Dluhosova J."/>
            <person name="Istvanek J."/>
            <person name="Nedelnik J."/>
            <person name="Repkova J."/>
        </authorList>
    </citation>
    <scope>NUCLEOTIDE SEQUENCE [LARGE SCALE GENOMIC DNA]</scope>
    <source>
        <strain evidence="3">cv. 10/8</strain>
        <tissue evidence="2">Leaf</tissue>
    </source>
</reference>
<proteinExistence type="predicted"/>
<dbReference type="EMBL" id="LXQA010560792">
    <property type="protein sequence ID" value="MCI59292.1"/>
    <property type="molecule type" value="Genomic_DNA"/>
</dbReference>
<keyword evidence="3" id="KW-1185">Reference proteome</keyword>
<organism evidence="2 3">
    <name type="scientific">Trifolium medium</name>
    <dbReference type="NCBI Taxonomy" id="97028"/>
    <lineage>
        <taxon>Eukaryota</taxon>
        <taxon>Viridiplantae</taxon>
        <taxon>Streptophyta</taxon>
        <taxon>Embryophyta</taxon>
        <taxon>Tracheophyta</taxon>
        <taxon>Spermatophyta</taxon>
        <taxon>Magnoliopsida</taxon>
        <taxon>eudicotyledons</taxon>
        <taxon>Gunneridae</taxon>
        <taxon>Pentapetalae</taxon>
        <taxon>rosids</taxon>
        <taxon>fabids</taxon>
        <taxon>Fabales</taxon>
        <taxon>Fabaceae</taxon>
        <taxon>Papilionoideae</taxon>
        <taxon>50 kb inversion clade</taxon>
        <taxon>NPAAA clade</taxon>
        <taxon>Hologalegina</taxon>
        <taxon>IRL clade</taxon>
        <taxon>Trifolieae</taxon>
        <taxon>Trifolium</taxon>
    </lineage>
</organism>
<name>A0A392TEC7_9FABA</name>